<organism evidence="4 5">
    <name type="scientific">Sinanodonta woodiana</name>
    <name type="common">Chinese pond mussel</name>
    <name type="synonym">Anodonta woodiana</name>
    <dbReference type="NCBI Taxonomy" id="1069815"/>
    <lineage>
        <taxon>Eukaryota</taxon>
        <taxon>Metazoa</taxon>
        <taxon>Spiralia</taxon>
        <taxon>Lophotrochozoa</taxon>
        <taxon>Mollusca</taxon>
        <taxon>Bivalvia</taxon>
        <taxon>Autobranchia</taxon>
        <taxon>Heteroconchia</taxon>
        <taxon>Palaeoheterodonta</taxon>
        <taxon>Unionida</taxon>
        <taxon>Unionoidea</taxon>
        <taxon>Unionidae</taxon>
        <taxon>Unioninae</taxon>
        <taxon>Sinanodonta</taxon>
    </lineage>
</organism>
<proteinExistence type="predicted"/>
<reference evidence="4 5" key="1">
    <citation type="submission" date="2024-11" db="EMBL/GenBank/DDBJ databases">
        <title>Chromosome-level genome assembly of the freshwater bivalve Anodonta woodiana.</title>
        <authorList>
            <person name="Chen X."/>
        </authorList>
    </citation>
    <scope>NUCLEOTIDE SEQUENCE [LARGE SCALE GENOMIC DNA]</scope>
    <source>
        <strain evidence="4">MN2024</strain>
        <tissue evidence="4">Gills</tissue>
    </source>
</reference>
<protein>
    <recommendedName>
        <fullName evidence="3">CCHC-type domain-containing protein</fullName>
    </recommendedName>
</protein>
<dbReference type="AlphaFoldDB" id="A0ABD3VLY9"/>
<evidence type="ECO:0000256" key="1">
    <source>
        <dbReference type="PROSITE-ProRule" id="PRU00047"/>
    </source>
</evidence>
<evidence type="ECO:0000259" key="3">
    <source>
        <dbReference type="PROSITE" id="PS50158"/>
    </source>
</evidence>
<dbReference type="InterPro" id="IPR036875">
    <property type="entry name" value="Znf_CCHC_sf"/>
</dbReference>
<dbReference type="EMBL" id="JBJQND010000011">
    <property type="protein sequence ID" value="KAL3861568.1"/>
    <property type="molecule type" value="Genomic_DNA"/>
</dbReference>
<accession>A0ABD3VLY9</accession>
<dbReference type="SMART" id="SM00343">
    <property type="entry name" value="ZnF_C2HC"/>
    <property type="match status" value="1"/>
</dbReference>
<gene>
    <name evidence="4" type="ORF">ACJMK2_007596</name>
</gene>
<keyword evidence="1" id="KW-0862">Zinc</keyword>
<feature type="domain" description="CCHC-type" evidence="3">
    <location>
        <begin position="168"/>
        <end position="183"/>
    </location>
</feature>
<evidence type="ECO:0000313" key="5">
    <source>
        <dbReference type="Proteomes" id="UP001634394"/>
    </source>
</evidence>
<feature type="region of interest" description="Disordered" evidence="2">
    <location>
        <begin position="276"/>
        <end position="295"/>
    </location>
</feature>
<comment type="caution">
    <text evidence="4">The sequence shown here is derived from an EMBL/GenBank/DDBJ whole genome shotgun (WGS) entry which is preliminary data.</text>
</comment>
<dbReference type="InterPro" id="IPR001878">
    <property type="entry name" value="Znf_CCHC"/>
</dbReference>
<sequence>MYRRFDVNLSPFLDTDIYERTVRVEGRISREEALKRLHHVGITTRDIEGMYREGENSPWNAVLHSKDQASNITADGIKYLAKMIIDLRVHWLPLYIHDDIIQEVLAPFGKVLEVTRDKTLLDKDTLTLNGTRIVKLETTEFDMKNIPHIVSLGQCGLLITMKGRPPICLRCRQSGHLRKDCPEKQNVSYAAVTRKQPPPVNPVPQTSTPSTLPETTSAPAATTITESTPVESPTPTVENTATLTNEEVDIVASEEIHEGERRELFDADKGEWEVVSRVKRARPSPKDEENPHMEM</sequence>
<dbReference type="Proteomes" id="UP001634394">
    <property type="component" value="Unassembled WGS sequence"/>
</dbReference>
<evidence type="ECO:0000313" key="4">
    <source>
        <dbReference type="EMBL" id="KAL3861568.1"/>
    </source>
</evidence>
<name>A0ABD3VLY9_SINWO</name>
<evidence type="ECO:0000256" key="2">
    <source>
        <dbReference type="SAM" id="MobiDB-lite"/>
    </source>
</evidence>
<keyword evidence="1" id="KW-0863">Zinc-finger</keyword>
<keyword evidence="1" id="KW-0479">Metal-binding</keyword>
<dbReference type="GO" id="GO:0008270">
    <property type="term" value="F:zinc ion binding"/>
    <property type="evidence" value="ECO:0007669"/>
    <property type="project" value="UniProtKB-KW"/>
</dbReference>
<dbReference type="Gene3D" id="4.10.60.10">
    <property type="entry name" value="Zinc finger, CCHC-type"/>
    <property type="match status" value="1"/>
</dbReference>
<dbReference type="SUPFAM" id="SSF57756">
    <property type="entry name" value="Retrovirus zinc finger-like domains"/>
    <property type="match status" value="1"/>
</dbReference>
<keyword evidence="5" id="KW-1185">Reference proteome</keyword>
<feature type="compositionally biased region" description="Basic and acidic residues" evidence="2">
    <location>
        <begin position="284"/>
        <end position="295"/>
    </location>
</feature>
<feature type="compositionally biased region" description="Low complexity" evidence="2">
    <location>
        <begin position="206"/>
        <end position="237"/>
    </location>
</feature>
<feature type="region of interest" description="Disordered" evidence="2">
    <location>
        <begin position="194"/>
        <end position="237"/>
    </location>
</feature>
<dbReference type="PROSITE" id="PS50158">
    <property type="entry name" value="ZF_CCHC"/>
    <property type="match status" value="1"/>
</dbReference>